<sequence length="308" mass="33356">MEEQSDLPLMPSAALSVQHSHCHSLDRLARPSDTPHGRSNGRDHTSEMLADHKGAATCNGESFLDLDLEPPTGRARSTCGRRLAGIHLVPPRDRCMPPLLAYGGPMMALTDVGCASQPPCEGARYVVHIVNVHPLAVRLSQEAEHVRPPAVSGQISRPWDHVKVNVAEALRLRELHDVRLLAASHGMQCSRQAHLPVAQPGGLRIGQVSDAEHVTARNEYEPAWQPGAYGMRHAPVLISCNPLARWQLVKPGGALTGKATSLDCHCGSRARTVRFCHPGRSLRRAGFGAERRGLMPAQRASGEKPGQE</sequence>
<gene>
    <name evidence="2" type="ORF">GA0074692_5095</name>
</gene>
<evidence type="ECO:0000313" key="2">
    <source>
        <dbReference type="EMBL" id="SCL38676.1"/>
    </source>
</evidence>
<dbReference type="AlphaFoldDB" id="A0A1C6TA41"/>
<evidence type="ECO:0000313" key="3">
    <source>
        <dbReference type="Proteomes" id="UP000198959"/>
    </source>
</evidence>
<name>A0A1C6TA41_9ACTN</name>
<feature type="compositionally biased region" description="Basic and acidic residues" evidence="1">
    <location>
        <begin position="23"/>
        <end position="45"/>
    </location>
</feature>
<reference evidence="3" key="1">
    <citation type="submission" date="2016-06" db="EMBL/GenBank/DDBJ databases">
        <authorList>
            <person name="Varghese N."/>
            <person name="Submissions Spin"/>
        </authorList>
    </citation>
    <scope>NUCLEOTIDE SEQUENCE [LARGE SCALE GENOMIC DNA]</scope>
    <source>
        <strain evidence="3">DSM 43817</strain>
    </source>
</reference>
<organism evidence="2 3">
    <name type="scientific">Micromonospora pallida</name>
    <dbReference type="NCBI Taxonomy" id="145854"/>
    <lineage>
        <taxon>Bacteria</taxon>
        <taxon>Bacillati</taxon>
        <taxon>Actinomycetota</taxon>
        <taxon>Actinomycetes</taxon>
        <taxon>Micromonosporales</taxon>
        <taxon>Micromonosporaceae</taxon>
        <taxon>Micromonospora</taxon>
    </lineage>
</organism>
<feature type="region of interest" description="Disordered" evidence="1">
    <location>
        <begin position="20"/>
        <end position="45"/>
    </location>
</feature>
<keyword evidence="3" id="KW-1185">Reference proteome</keyword>
<feature type="region of interest" description="Disordered" evidence="1">
    <location>
        <begin position="287"/>
        <end position="308"/>
    </location>
</feature>
<protein>
    <submittedName>
        <fullName evidence="2">Uncharacterized protein</fullName>
    </submittedName>
</protein>
<proteinExistence type="predicted"/>
<dbReference type="EMBL" id="FMHW01000002">
    <property type="protein sequence ID" value="SCL38676.1"/>
    <property type="molecule type" value="Genomic_DNA"/>
</dbReference>
<accession>A0A1C6TA41</accession>
<evidence type="ECO:0000256" key="1">
    <source>
        <dbReference type="SAM" id="MobiDB-lite"/>
    </source>
</evidence>
<dbReference type="Proteomes" id="UP000198959">
    <property type="component" value="Unassembled WGS sequence"/>
</dbReference>